<dbReference type="PANTHER" id="PTHR43647">
    <property type="entry name" value="DEHYDROGENASE"/>
    <property type="match status" value="1"/>
</dbReference>
<sequence length="341" mass="36416">MGRSLTGTVIITGGNGSLGSEIAVAIAKTQPFTHLLITARHPKRQDARDLISRIRLIGPRSIEILSLDLTDLQSVNSFAQRTIERVRSKEIPPIFNLIHSAAIASYTVDELTLDGYDPVYQTNCFAPFLLTVGLLEAFRAGDGTPDGGAKVIYIGCSTASEGRLDFFDRDQGRDTRPPGTILSRKEGNIRFGSSKLLASVALYALRRSLASAGSIALDIFTLDPGGMAGASHLRTGAPLSVRVAHQTRSGLGPILRMVSRSSINKASVPAKAIAKVAFRRGAVEQAERYFILDGEYEAGSVLGTLRDGAAMESLLLRMMRQVEGSASKGSPVSISPAPTTY</sequence>
<dbReference type="GO" id="GO:0005741">
    <property type="term" value="C:mitochondrial outer membrane"/>
    <property type="evidence" value="ECO:0007669"/>
    <property type="project" value="TreeGrafter"/>
</dbReference>
<dbReference type="GO" id="GO:0005789">
    <property type="term" value="C:endoplasmic reticulum membrane"/>
    <property type="evidence" value="ECO:0007669"/>
    <property type="project" value="TreeGrafter"/>
</dbReference>
<evidence type="ECO:0000313" key="2">
    <source>
        <dbReference type="EMBL" id="KAJ5433374.1"/>
    </source>
</evidence>
<proteinExistence type="predicted"/>
<dbReference type="Pfam" id="PF08659">
    <property type="entry name" value="KR"/>
    <property type="match status" value="1"/>
</dbReference>
<evidence type="ECO:0000313" key="3">
    <source>
        <dbReference type="Proteomes" id="UP001213681"/>
    </source>
</evidence>
<feature type="domain" description="Ketoreductase (KR)" evidence="1">
    <location>
        <begin position="7"/>
        <end position="120"/>
    </location>
</feature>
<dbReference type="SUPFAM" id="SSF51735">
    <property type="entry name" value="NAD(P)-binding Rossmann-fold domains"/>
    <property type="match status" value="1"/>
</dbReference>
<protein>
    <recommendedName>
        <fullName evidence="1">Ketoreductase (KR) domain-containing protein</fullName>
    </recommendedName>
</protein>
<dbReference type="Gene3D" id="3.40.50.720">
    <property type="entry name" value="NAD(P)-binding Rossmann-like Domain"/>
    <property type="match status" value="1"/>
</dbReference>
<dbReference type="InterPro" id="IPR051593">
    <property type="entry name" value="Ergosterol_Biosynth_ERG27"/>
</dbReference>
<dbReference type="InterPro" id="IPR013968">
    <property type="entry name" value="PKS_KR"/>
</dbReference>
<dbReference type="InterPro" id="IPR036291">
    <property type="entry name" value="NAD(P)-bd_dom_sf"/>
</dbReference>
<dbReference type="PANTHER" id="PTHR43647:SF2">
    <property type="entry name" value="DEHYDROGENASE"/>
    <property type="match status" value="1"/>
</dbReference>
<accession>A0AAD6BX80</accession>
<reference evidence="2" key="2">
    <citation type="journal article" date="2023" name="IMA Fungus">
        <title>Comparative genomic study of the Penicillium genus elucidates a diverse pangenome and 15 lateral gene transfer events.</title>
        <authorList>
            <person name="Petersen C."/>
            <person name="Sorensen T."/>
            <person name="Nielsen M.R."/>
            <person name="Sondergaard T.E."/>
            <person name="Sorensen J.L."/>
            <person name="Fitzpatrick D.A."/>
            <person name="Frisvad J.C."/>
            <person name="Nielsen K.L."/>
        </authorList>
    </citation>
    <scope>NUCLEOTIDE SEQUENCE</scope>
    <source>
        <strain evidence="2">IBT 16125</strain>
    </source>
</reference>
<dbReference type="GeneID" id="81606154"/>
<reference evidence="2" key="1">
    <citation type="submission" date="2022-12" db="EMBL/GenBank/DDBJ databases">
        <authorList>
            <person name="Petersen C."/>
        </authorList>
    </citation>
    <scope>NUCLEOTIDE SEQUENCE</scope>
    <source>
        <strain evidence="2">IBT 16125</strain>
    </source>
</reference>
<gene>
    <name evidence="2" type="ORF">N7458_012530</name>
</gene>
<dbReference type="RefSeq" id="XP_056760665.1">
    <property type="nucleotide sequence ID" value="XM_056915911.1"/>
</dbReference>
<dbReference type="EMBL" id="JAPVEA010000009">
    <property type="protein sequence ID" value="KAJ5433374.1"/>
    <property type="molecule type" value="Genomic_DNA"/>
</dbReference>
<evidence type="ECO:0000259" key="1">
    <source>
        <dbReference type="Pfam" id="PF08659"/>
    </source>
</evidence>
<organism evidence="2 3">
    <name type="scientific">Penicillium daleae</name>
    <dbReference type="NCBI Taxonomy" id="63821"/>
    <lineage>
        <taxon>Eukaryota</taxon>
        <taxon>Fungi</taxon>
        <taxon>Dikarya</taxon>
        <taxon>Ascomycota</taxon>
        <taxon>Pezizomycotina</taxon>
        <taxon>Eurotiomycetes</taxon>
        <taxon>Eurotiomycetidae</taxon>
        <taxon>Eurotiales</taxon>
        <taxon>Aspergillaceae</taxon>
        <taxon>Penicillium</taxon>
    </lineage>
</organism>
<name>A0AAD6BX80_9EURO</name>
<comment type="caution">
    <text evidence="2">The sequence shown here is derived from an EMBL/GenBank/DDBJ whole genome shotgun (WGS) entry which is preliminary data.</text>
</comment>
<keyword evidence="3" id="KW-1185">Reference proteome</keyword>
<dbReference type="GO" id="GO:0005811">
    <property type="term" value="C:lipid droplet"/>
    <property type="evidence" value="ECO:0007669"/>
    <property type="project" value="TreeGrafter"/>
</dbReference>
<dbReference type="Proteomes" id="UP001213681">
    <property type="component" value="Unassembled WGS sequence"/>
</dbReference>
<dbReference type="AlphaFoldDB" id="A0AAD6BX80"/>
<dbReference type="GO" id="GO:0000253">
    <property type="term" value="F:3-beta-hydroxysteroid 3-dehydrogenase (NADP+) activity"/>
    <property type="evidence" value="ECO:0007669"/>
    <property type="project" value="TreeGrafter"/>
</dbReference>